<feature type="domain" description="TonB-dependent receptor-like beta-barrel" evidence="11">
    <location>
        <begin position="445"/>
        <end position="907"/>
    </location>
</feature>
<evidence type="ECO:0000256" key="5">
    <source>
        <dbReference type="ARBA" id="ARBA00023077"/>
    </source>
</evidence>
<keyword evidence="10" id="KW-0732">Signal</keyword>
<keyword evidence="14" id="KW-1185">Reference proteome</keyword>
<name>A0ABP7MUJ4_9GAMM</name>
<dbReference type="InterPro" id="IPR037066">
    <property type="entry name" value="Plug_dom_sf"/>
</dbReference>
<dbReference type="InterPro" id="IPR012910">
    <property type="entry name" value="Plug_dom"/>
</dbReference>
<keyword evidence="7 8" id="KW-0998">Cell outer membrane</keyword>
<evidence type="ECO:0000313" key="14">
    <source>
        <dbReference type="Proteomes" id="UP001501727"/>
    </source>
</evidence>
<keyword evidence="6 8" id="KW-0472">Membrane</keyword>
<dbReference type="Gene3D" id="2.170.130.10">
    <property type="entry name" value="TonB-dependent receptor, plug domain"/>
    <property type="match status" value="1"/>
</dbReference>
<dbReference type="PANTHER" id="PTHR47234:SF2">
    <property type="entry name" value="TONB-DEPENDENT RECEPTOR"/>
    <property type="match status" value="1"/>
</dbReference>
<dbReference type="InterPro" id="IPR036942">
    <property type="entry name" value="Beta-barrel_TonB_sf"/>
</dbReference>
<gene>
    <name evidence="13" type="ORF">GCM10022229_23700</name>
</gene>
<comment type="similarity">
    <text evidence="8 9">Belongs to the TonB-dependent receptor family.</text>
</comment>
<evidence type="ECO:0000256" key="8">
    <source>
        <dbReference type="PROSITE-ProRule" id="PRU01360"/>
    </source>
</evidence>
<dbReference type="CDD" id="cd01347">
    <property type="entry name" value="ligand_gated_channel"/>
    <property type="match status" value="1"/>
</dbReference>
<dbReference type="PROSITE" id="PS52016">
    <property type="entry name" value="TONB_DEPENDENT_REC_3"/>
    <property type="match status" value="1"/>
</dbReference>
<keyword evidence="13" id="KW-0675">Receptor</keyword>
<evidence type="ECO:0000313" key="13">
    <source>
        <dbReference type="EMBL" id="GAA3929292.1"/>
    </source>
</evidence>
<dbReference type="Gene3D" id="2.40.170.20">
    <property type="entry name" value="TonB-dependent receptor, beta-barrel domain"/>
    <property type="match status" value="1"/>
</dbReference>
<comment type="caution">
    <text evidence="13">The sequence shown here is derived from an EMBL/GenBank/DDBJ whole genome shotgun (WGS) entry which is preliminary data.</text>
</comment>
<protein>
    <submittedName>
        <fullName evidence="13">TonB-dependent receptor</fullName>
    </submittedName>
</protein>
<evidence type="ECO:0000256" key="9">
    <source>
        <dbReference type="RuleBase" id="RU003357"/>
    </source>
</evidence>
<evidence type="ECO:0000259" key="11">
    <source>
        <dbReference type="Pfam" id="PF00593"/>
    </source>
</evidence>
<evidence type="ECO:0000256" key="10">
    <source>
        <dbReference type="SAM" id="SignalP"/>
    </source>
</evidence>
<evidence type="ECO:0000256" key="2">
    <source>
        <dbReference type="ARBA" id="ARBA00022448"/>
    </source>
</evidence>
<evidence type="ECO:0000256" key="3">
    <source>
        <dbReference type="ARBA" id="ARBA00022452"/>
    </source>
</evidence>
<dbReference type="Pfam" id="PF00593">
    <property type="entry name" value="TonB_dep_Rec_b-barrel"/>
    <property type="match status" value="1"/>
</dbReference>
<sequence>MPCSPLSHAIRRALLAISLTGLAPLALAQAQDPDAPTPDTQSDPTTLERIEVTGSRIMRTDSETASPVQVIQRQEIDRTGKTNLGEYLQSLTVDGSGSVPKSFGAGFASGASGISLRGLGAGSTLVLVNGRRIASYGLADDGQKVFTDLSIIPLEAVERVEVLKDGASSIYGSDAIAGVVNVILRRDFDGAVLKGSYGTSGDGDGNERKFSVTWGTGDLAQDGFNFFFSAEAAKSDEIYVRDRRNRKWIGNGDISRYGYDPTSFGGLFGFISDPNSLGGTSYNSPTGAVQAVGQPGSPVVPLQGADACSQLSTATIQDPNGGCVWDSAQFTSLQPEQEYVNFFSRGTFALSDTTEFYAEFGYGKKKSSFHNTPNAVSGTWASPDGGAINANDGPDATIIGANHPDNPLGVDAGLRYSAFDVGPRTVDVDNQFARLLVGVKGIAGDWDYDVGYLHSETNLTSRRNGYLRYSRVREVLTDGDSSPVGWWRLGANAGENSQALYDYIAPTIGTTAETRLEVVDAKVSRSLADLRGGALGLAIGAEWRRDVATLPPVTYTDQSDIIGLGYSAYDGAQEVTAAYVELNAPVLESLELNAALRMDDYKDGENSVTPKFGVKWKPASWIALRGTYAEGFRAPNPAETAGSSVGFATASNPVRCAIDVDPGTPGTQRPVNCPGPVAFINRPNQDLEPEESKSYSAGIVLQPTQSTTLTLDAWQIKRENEITTQSLADALASGDYIAGDDLVNGVAGSGSLLAVFTSYINATSTKVSGIDLDARQSFDMGNAGRLSLDLQWSHVSKYEFVDTDGTRYDFAGTHDNCNVTNCLGTPKDRINFGATWDIGDWSVSGVANYRGKFDNVAPYAVGPGCAATYANGDDAPGGCEIPSFTSIDLSANWRATDALEVFGSVQNATDRIAPLDPTTYGGLNYNPLDFSGAIGRFYTLGVKYSFQ</sequence>
<feature type="signal peptide" evidence="10">
    <location>
        <begin position="1"/>
        <end position="28"/>
    </location>
</feature>
<feature type="chain" id="PRO_5046498045" evidence="10">
    <location>
        <begin position="29"/>
        <end position="947"/>
    </location>
</feature>
<keyword evidence="5 9" id="KW-0798">TonB box</keyword>
<dbReference type="SUPFAM" id="SSF56935">
    <property type="entry name" value="Porins"/>
    <property type="match status" value="1"/>
</dbReference>
<keyword evidence="3 8" id="KW-1134">Transmembrane beta strand</keyword>
<proteinExistence type="inferred from homology"/>
<dbReference type="RefSeq" id="WP_344760201.1">
    <property type="nucleotide sequence ID" value="NZ_BAAAZU010000024.1"/>
</dbReference>
<dbReference type="PANTHER" id="PTHR47234">
    <property type="match status" value="1"/>
</dbReference>
<dbReference type="Pfam" id="PF07715">
    <property type="entry name" value="Plug"/>
    <property type="match status" value="1"/>
</dbReference>
<keyword evidence="2 8" id="KW-0813">Transport</keyword>
<comment type="subcellular location">
    <subcellularLocation>
        <location evidence="1 8">Cell outer membrane</location>
        <topology evidence="1 8">Multi-pass membrane protein</topology>
    </subcellularLocation>
</comment>
<evidence type="ECO:0000256" key="6">
    <source>
        <dbReference type="ARBA" id="ARBA00023136"/>
    </source>
</evidence>
<evidence type="ECO:0000256" key="4">
    <source>
        <dbReference type="ARBA" id="ARBA00022692"/>
    </source>
</evidence>
<evidence type="ECO:0000256" key="7">
    <source>
        <dbReference type="ARBA" id="ARBA00023237"/>
    </source>
</evidence>
<organism evidence="13 14">
    <name type="scientific">Luteimonas lutimaris</name>
    <dbReference type="NCBI Taxonomy" id="698645"/>
    <lineage>
        <taxon>Bacteria</taxon>
        <taxon>Pseudomonadati</taxon>
        <taxon>Pseudomonadota</taxon>
        <taxon>Gammaproteobacteria</taxon>
        <taxon>Lysobacterales</taxon>
        <taxon>Lysobacteraceae</taxon>
        <taxon>Luteimonas</taxon>
    </lineage>
</organism>
<evidence type="ECO:0000259" key="12">
    <source>
        <dbReference type="Pfam" id="PF07715"/>
    </source>
</evidence>
<keyword evidence="4 8" id="KW-0812">Transmembrane</keyword>
<dbReference type="InterPro" id="IPR000531">
    <property type="entry name" value="Beta-barrel_TonB"/>
</dbReference>
<dbReference type="EMBL" id="BAAAZU010000024">
    <property type="protein sequence ID" value="GAA3929292.1"/>
    <property type="molecule type" value="Genomic_DNA"/>
</dbReference>
<reference evidence="14" key="1">
    <citation type="journal article" date="2019" name="Int. J. Syst. Evol. Microbiol.">
        <title>The Global Catalogue of Microorganisms (GCM) 10K type strain sequencing project: providing services to taxonomists for standard genome sequencing and annotation.</title>
        <authorList>
            <consortium name="The Broad Institute Genomics Platform"/>
            <consortium name="The Broad Institute Genome Sequencing Center for Infectious Disease"/>
            <person name="Wu L."/>
            <person name="Ma J."/>
        </authorList>
    </citation>
    <scope>NUCLEOTIDE SEQUENCE [LARGE SCALE GENOMIC DNA]</scope>
    <source>
        <strain evidence="14">JCM 16916</strain>
    </source>
</reference>
<evidence type="ECO:0000256" key="1">
    <source>
        <dbReference type="ARBA" id="ARBA00004571"/>
    </source>
</evidence>
<accession>A0ABP7MUJ4</accession>
<dbReference type="InterPro" id="IPR039426">
    <property type="entry name" value="TonB-dep_rcpt-like"/>
</dbReference>
<feature type="domain" description="TonB-dependent receptor plug" evidence="12">
    <location>
        <begin position="62"/>
        <end position="179"/>
    </location>
</feature>
<dbReference type="Proteomes" id="UP001501727">
    <property type="component" value="Unassembled WGS sequence"/>
</dbReference>